<keyword evidence="2" id="KW-1185">Reference proteome</keyword>
<proteinExistence type="predicted"/>
<protein>
    <submittedName>
        <fullName evidence="1">Uncharacterized protein</fullName>
    </submittedName>
</protein>
<organism evidence="1 2">
    <name type="scientific">Teratosphaeria nubilosa</name>
    <dbReference type="NCBI Taxonomy" id="161662"/>
    <lineage>
        <taxon>Eukaryota</taxon>
        <taxon>Fungi</taxon>
        <taxon>Dikarya</taxon>
        <taxon>Ascomycota</taxon>
        <taxon>Pezizomycotina</taxon>
        <taxon>Dothideomycetes</taxon>
        <taxon>Dothideomycetidae</taxon>
        <taxon>Mycosphaerellales</taxon>
        <taxon>Teratosphaeriaceae</taxon>
        <taxon>Teratosphaeria</taxon>
    </lineage>
</organism>
<accession>A0A6G1L699</accession>
<name>A0A6G1L699_9PEZI</name>
<dbReference type="AlphaFoldDB" id="A0A6G1L699"/>
<gene>
    <name evidence="1" type="ORF">EJ03DRAFT_122097</name>
</gene>
<sequence>MAFVVQARSSTARETQESCMSQRSTLVRMRMQIEQIEGGVDTQLHHRLAVSTIRSTFHRIIKYSVMMQCPQANGYHNSIFSISPRRRSLIFSSIAFPCYAYITPPPETLNTDQPCDDASSELAPSNAYYSVEYTLPVLRQYAPSSFADHTS</sequence>
<dbReference type="EMBL" id="ML995845">
    <property type="protein sequence ID" value="KAF2768375.1"/>
    <property type="molecule type" value="Genomic_DNA"/>
</dbReference>
<reference evidence="1" key="1">
    <citation type="journal article" date="2020" name="Stud. Mycol.">
        <title>101 Dothideomycetes genomes: a test case for predicting lifestyles and emergence of pathogens.</title>
        <authorList>
            <person name="Haridas S."/>
            <person name="Albert R."/>
            <person name="Binder M."/>
            <person name="Bloem J."/>
            <person name="Labutti K."/>
            <person name="Salamov A."/>
            <person name="Andreopoulos B."/>
            <person name="Baker S."/>
            <person name="Barry K."/>
            <person name="Bills G."/>
            <person name="Bluhm B."/>
            <person name="Cannon C."/>
            <person name="Castanera R."/>
            <person name="Culley D."/>
            <person name="Daum C."/>
            <person name="Ezra D."/>
            <person name="Gonzalez J."/>
            <person name="Henrissat B."/>
            <person name="Kuo A."/>
            <person name="Liang C."/>
            <person name="Lipzen A."/>
            <person name="Lutzoni F."/>
            <person name="Magnuson J."/>
            <person name="Mondo S."/>
            <person name="Nolan M."/>
            <person name="Ohm R."/>
            <person name="Pangilinan J."/>
            <person name="Park H.-J."/>
            <person name="Ramirez L."/>
            <person name="Alfaro M."/>
            <person name="Sun H."/>
            <person name="Tritt A."/>
            <person name="Yoshinaga Y."/>
            <person name="Zwiers L.-H."/>
            <person name="Turgeon B."/>
            <person name="Goodwin S."/>
            <person name="Spatafora J."/>
            <person name="Crous P."/>
            <person name="Grigoriev I."/>
        </authorList>
    </citation>
    <scope>NUCLEOTIDE SEQUENCE</scope>
    <source>
        <strain evidence="1">CBS 116005</strain>
    </source>
</reference>
<dbReference type="Proteomes" id="UP000799436">
    <property type="component" value="Unassembled WGS sequence"/>
</dbReference>
<evidence type="ECO:0000313" key="1">
    <source>
        <dbReference type="EMBL" id="KAF2768375.1"/>
    </source>
</evidence>
<dbReference type="OrthoDB" id="10524431at2759"/>
<evidence type="ECO:0000313" key="2">
    <source>
        <dbReference type="Proteomes" id="UP000799436"/>
    </source>
</evidence>